<dbReference type="EMBL" id="JANFNH010000006">
    <property type="protein sequence ID" value="MCQ4042371.1"/>
    <property type="molecule type" value="Genomic_DNA"/>
</dbReference>
<keyword evidence="2" id="KW-1185">Reference proteome</keyword>
<comment type="caution">
    <text evidence="1">The sequence shown here is derived from an EMBL/GenBank/DDBJ whole genome shotgun (WGS) entry which is preliminary data.</text>
</comment>
<proteinExistence type="predicted"/>
<gene>
    <name evidence="1" type="ORF">NON19_10055</name>
</gene>
<evidence type="ECO:0000313" key="1">
    <source>
        <dbReference type="EMBL" id="MCQ4042371.1"/>
    </source>
</evidence>
<accession>A0ABT1PAH4</accession>
<protein>
    <submittedName>
        <fullName evidence="1">Uncharacterized protein</fullName>
    </submittedName>
</protein>
<reference evidence="1 2" key="1">
    <citation type="submission" date="2022-06" db="EMBL/GenBank/DDBJ databases">
        <title>Draft genome sequence of type strain Streptomyces rubrisoli DSM 42083.</title>
        <authorList>
            <person name="Duangmal K."/>
            <person name="Klaysubun C."/>
        </authorList>
    </citation>
    <scope>NUCLEOTIDE SEQUENCE [LARGE SCALE GENOMIC DNA]</scope>
    <source>
        <strain evidence="1 2">DSM 42083</strain>
    </source>
</reference>
<organism evidence="1 2">
    <name type="scientific">Streptantibioticus rubrisoli</name>
    <dbReference type="NCBI Taxonomy" id="1387313"/>
    <lineage>
        <taxon>Bacteria</taxon>
        <taxon>Bacillati</taxon>
        <taxon>Actinomycetota</taxon>
        <taxon>Actinomycetes</taxon>
        <taxon>Kitasatosporales</taxon>
        <taxon>Streptomycetaceae</taxon>
        <taxon>Streptantibioticus</taxon>
    </lineage>
</organism>
<dbReference type="RefSeq" id="WP_255926466.1">
    <property type="nucleotide sequence ID" value="NZ_JANFNH010000006.1"/>
</dbReference>
<name>A0ABT1PAH4_9ACTN</name>
<dbReference type="Proteomes" id="UP001206206">
    <property type="component" value="Unassembled WGS sequence"/>
</dbReference>
<sequence length="54" mass="5896">MLTGSPELSRVAERTLDVVGALHRVEAREELDAARDASRLAIRDFVAAATPYID</sequence>
<evidence type="ECO:0000313" key="2">
    <source>
        <dbReference type="Proteomes" id="UP001206206"/>
    </source>
</evidence>